<dbReference type="SMART" id="SM00900">
    <property type="entry name" value="FMN_bind"/>
    <property type="match status" value="1"/>
</dbReference>
<dbReference type="InterPro" id="IPR052378">
    <property type="entry name" value="NosR_regulator"/>
</dbReference>
<comment type="caution">
    <text evidence="7">The sequence shown here is derived from an EMBL/GenBank/DDBJ whole genome shotgun (WGS) entry which is preliminary data.</text>
</comment>
<dbReference type="GO" id="GO:0045893">
    <property type="term" value="P:positive regulation of DNA-templated transcription"/>
    <property type="evidence" value="ECO:0007669"/>
    <property type="project" value="InterPro"/>
</dbReference>
<accession>A0A074JR60</accession>
<evidence type="ECO:0000313" key="7">
    <source>
        <dbReference type="EMBL" id="KEO60091.1"/>
    </source>
</evidence>
<dbReference type="InterPro" id="IPR017896">
    <property type="entry name" value="4Fe4S_Fe-S-bd"/>
</dbReference>
<dbReference type="InterPro" id="IPR011399">
    <property type="entry name" value="NosR"/>
</dbReference>
<keyword evidence="4" id="KW-0812">Transmembrane</keyword>
<dbReference type="RefSeq" id="WP_038130470.1">
    <property type="nucleotide sequence ID" value="NZ_AUNB01000023.1"/>
</dbReference>
<evidence type="ECO:0000256" key="5">
    <source>
        <dbReference type="SAM" id="SignalP"/>
    </source>
</evidence>
<sequence length="683" mass="74348">MFRTGVLLIFLLVSLAMSASAQGVGPSASDPATAPDRAMAETLLGISPPITIERVSEGVPGWSVQDARGLAGYIGSTWEIAASVGYSGRPLEVLVAISPEAVITGAKLVRHNEPVLTLGISDADIAQYVSGFAGHDLRKPFTEVEAGLPDVISRATVSTGVIRDGILRSARTLAAGRGLIDIGGGIDRLTWHPAVWGDLIETGGLAEGRLSMQDAAQVFAKAKVAIPPSDGDFLHLWAGLADPPTVGQNLLGQQEYTAAIGGLDPGQTALLVISSGLYSHRGTGWRRSGVFDRLTLVQGDTRLQPSAESYHMVKRLRIEGAPEVKEISLFQLPSDIDPLLPFTVEVRATRPGENGEEIATVIKADYTLPGAYRTAPPAEPEPLWRRAWQEDKLSIAITGAMLVALTLLFLAQEWVTHRPKLWRGLRLSFLAVTLVVLGWGLGGQLSIVQVVAFLHSLLNGFRWETFLIEPVIFLLWGFVALGLLFWGRGVYCGWLCPFGALQELLNAAAVKLHIKQIAVPQALHERLWILKYTAFVGIVALSFYSMHDALVVAEVEPFKTAISMRMLRAWPFVLFVVVLLVAGLFIERFYCRYLCPLGAALAIPSKFKIFDWLHRRPQCGRECRLCERKCTVGAIDPVGRINPNECILCLRCQVIMNDDAQCPVLKRRARPQTPAAPAQTSQS</sequence>
<protein>
    <recommendedName>
        <fullName evidence="6">FMN-binding domain-containing protein</fullName>
    </recommendedName>
</protein>
<evidence type="ECO:0000256" key="4">
    <source>
        <dbReference type="SAM" id="Phobius"/>
    </source>
</evidence>
<dbReference type="eggNOG" id="COG0348">
    <property type="taxonomic scope" value="Bacteria"/>
</dbReference>
<evidence type="ECO:0000256" key="3">
    <source>
        <dbReference type="ARBA" id="ARBA00023136"/>
    </source>
</evidence>
<dbReference type="GO" id="GO:0010181">
    <property type="term" value="F:FMN binding"/>
    <property type="evidence" value="ECO:0007669"/>
    <property type="project" value="InterPro"/>
</dbReference>
<feature type="signal peptide" evidence="5">
    <location>
        <begin position="1"/>
        <end position="21"/>
    </location>
</feature>
<dbReference type="eggNOG" id="COG3901">
    <property type="taxonomic scope" value="Bacteria"/>
</dbReference>
<dbReference type="PANTHER" id="PTHR30224">
    <property type="entry name" value="ELECTRON TRANSPORT PROTEIN"/>
    <property type="match status" value="1"/>
</dbReference>
<feature type="transmembrane region" description="Helical" evidence="4">
    <location>
        <begin position="393"/>
        <end position="415"/>
    </location>
</feature>
<dbReference type="Proteomes" id="UP000027471">
    <property type="component" value="Unassembled WGS sequence"/>
</dbReference>
<keyword evidence="5" id="KW-0732">Signal</keyword>
<dbReference type="PANTHER" id="PTHR30224:SF4">
    <property type="entry name" value="ELECTRON TRANSPORT PROTEIN YCCM-RELATED"/>
    <property type="match status" value="1"/>
</dbReference>
<gene>
    <name evidence="7" type="ORF">DT23_14465</name>
</gene>
<dbReference type="InterPro" id="IPR007329">
    <property type="entry name" value="FMN-bd"/>
</dbReference>
<organism evidence="7 8">
    <name type="scientific">Thioclava indica</name>
    <dbReference type="NCBI Taxonomy" id="1353528"/>
    <lineage>
        <taxon>Bacteria</taxon>
        <taxon>Pseudomonadati</taxon>
        <taxon>Pseudomonadota</taxon>
        <taxon>Alphaproteobacteria</taxon>
        <taxon>Rhodobacterales</taxon>
        <taxon>Paracoccaceae</taxon>
        <taxon>Thioclava</taxon>
    </lineage>
</organism>
<keyword evidence="8" id="KW-1185">Reference proteome</keyword>
<feature type="transmembrane region" description="Helical" evidence="4">
    <location>
        <begin position="427"/>
        <end position="454"/>
    </location>
</feature>
<keyword evidence="2" id="KW-1003">Cell membrane</keyword>
<dbReference type="PIRSF" id="PIRSF036354">
    <property type="entry name" value="NosR"/>
    <property type="match status" value="1"/>
</dbReference>
<dbReference type="GO" id="GO:0005886">
    <property type="term" value="C:plasma membrane"/>
    <property type="evidence" value="ECO:0007669"/>
    <property type="project" value="UniProtKB-SubCell"/>
</dbReference>
<dbReference type="OrthoDB" id="9806398at2"/>
<feature type="chain" id="PRO_5001695050" description="FMN-binding domain-containing protein" evidence="5">
    <location>
        <begin position="22"/>
        <end position="683"/>
    </location>
</feature>
<evidence type="ECO:0000256" key="2">
    <source>
        <dbReference type="ARBA" id="ARBA00022475"/>
    </source>
</evidence>
<evidence type="ECO:0000259" key="6">
    <source>
        <dbReference type="SMART" id="SM00900"/>
    </source>
</evidence>
<dbReference type="GO" id="GO:0003677">
    <property type="term" value="F:DNA binding"/>
    <property type="evidence" value="ECO:0007669"/>
    <property type="project" value="InterPro"/>
</dbReference>
<name>A0A074JR60_9RHOB</name>
<evidence type="ECO:0000256" key="1">
    <source>
        <dbReference type="ARBA" id="ARBA00004236"/>
    </source>
</evidence>
<feature type="transmembrane region" description="Helical" evidence="4">
    <location>
        <begin position="529"/>
        <end position="547"/>
    </location>
</feature>
<dbReference type="AlphaFoldDB" id="A0A074JR60"/>
<feature type="domain" description="FMN-binding" evidence="6">
    <location>
        <begin position="85"/>
        <end position="173"/>
    </location>
</feature>
<dbReference type="Pfam" id="PF12801">
    <property type="entry name" value="Fer4_5"/>
    <property type="match status" value="2"/>
</dbReference>
<keyword evidence="4" id="KW-1133">Transmembrane helix</keyword>
<feature type="transmembrane region" description="Helical" evidence="4">
    <location>
        <begin position="567"/>
        <end position="586"/>
    </location>
</feature>
<dbReference type="EMBL" id="AUNB01000023">
    <property type="protein sequence ID" value="KEO60091.1"/>
    <property type="molecule type" value="Genomic_DNA"/>
</dbReference>
<feature type="transmembrane region" description="Helical" evidence="4">
    <location>
        <begin position="466"/>
        <end position="486"/>
    </location>
</feature>
<evidence type="ECO:0000313" key="8">
    <source>
        <dbReference type="Proteomes" id="UP000027471"/>
    </source>
</evidence>
<reference evidence="7 8" key="1">
    <citation type="journal article" date="2015" name="Antonie Van Leeuwenhoek">
        <title>Thioclava indica sp. nov., isolated from surface seawater of the Indian Ocean.</title>
        <authorList>
            <person name="Liu Y."/>
            <person name="Lai Q."/>
            <person name="Du J."/>
            <person name="Xu H."/>
            <person name="Jiang L."/>
            <person name="Shao Z."/>
        </authorList>
    </citation>
    <scope>NUCLEOTIDE SEQUENCE [LARGE SCALE GENOMIC DNA]</scope>
    <source>
        <strain evidence="7 8">DT23-4</strain>
    </source>
</reference>
<dbReference type="SUPFAM" id="SSF54862">
    <property type="entry name" value="4Fe-4S ferredoxins"/>
    <property type="match status" value="1"/>
</dbReference>
<comment type="subcellular location">
    <subcellularLocation>
        <location evidence="1">Cell membrane</location>
    </subcellularLocation>
</comment>
<dbReference type="STRING" id="1353528.DT23_14465"/>
<keyword evidence="3 4" id="KW-0472">Membrane</keyword>
<proteinExistence type="predicted"/>